<evidence type="ECO:0000313" key="2">
    <source>
        <dbReference type="Proteomes" id="UP000887013"/>
    </source>
</evidence>
<gene>
    <name evidence="1" type="ORF">NPIL_280901</name>
</gene>
<protein>
    <submittedName>
        <fullName evidence="1">Uncharacterized protein</fullName>
    </submittedName>
</protein>
<reference evidence="1" key="1">
    <citation type="submission" date="2020-08" db="EMBL/GenBank/DDBJ databases">
        <title>Multicomponent nature underlies the extraordinary mechanical properties of spider dragline silk.</title>
        <authorList>
            <person name="Kono N."/>
            <person name="Nakamura H."/>
            <person name="Mori M."/>
            <person name="Yoshida Y."/>
            <person name="Ohtoshi R."/>
            <person name="Malay A.D."/>
            <person name="Moran D.A.P."/>
            <person name="Tomita M."/>
            <person name="Numata K."/>
            <person name="Arakawa K."/>
        </authorList>
    </citation>
    <scope>NUCLEOTIDE SEQUENCE</scope>
</reference>
<dbReference type="AlphaFoldDB" id="A0A8X6JYY0"/>
<name>A0A8X6JYY0_NEPPI</name>
<sequence>MGLKLSKLFSLNIFHRIRYVFHVDVRVQLLHVHLINVCQNGIEIIAKLWRDPMKGSSRNENQKCNQLFWTRVSGPPEICFVVPNYSVSCRDKKQFGTGTTQEGTT</sequence>
<dbReference type="Proteomes" id="UP000887013">
    <property type="component" value="Unassembled WGS sequence"/>
</dbReference>
<accession>A0A8X6JYY0</accession>
<comment type="caution">
    <text evidence="1">The sequence shown here is derived from an EMBL/GenBank/DDBJ whole genome shotgun (WGS) entry which is preliminary data.</text>
</comment>
<dbReference type="EMBL" id="BMAW01044884">
    <property type="protein sequence ID" value="GFS46877.1"/>
    <property type="molecule type" value="Genomic_DNA"/>
</dbReference>
<evidence type="ECO:0000313" key="1">
    <source>
        <dbReference type="EMBL" id="GFS46877.1"/>
    </source>
</evidence>
<organism evidence="1 2">
    <name type="scientific">Nephila pilipes</name>
    <name type="common">Giant wood spider</name>
    <name type="synonym">Nephila maculata</name>
    <dbReference type="NCBI Taxonomy" id="299642"/>
    <lineage>
        <taxon>Eukaryota</taxon>
        <taxon>Metazoa</taxon>
        <taxon>Ecdysozoa</taxon>
        <taxon>Arthropoda</taxon>
        <taxon>Chelicerata</taxon>
        <taxon>Arachnida</taxon>
        <taxon>Araneae</taxon>
        <taxon>Araneomorphae</taxon>
        <taxon>Entelegynae</taxon>
        <taxon>Araneoidea</taxon>
        <taxon>Nephilidae</taxon>
        <taxon>Nephila</taxon>
    </lineage>
</organism>
<proteinExistence type="predicted"/>
<keyword evidence="2" id="KW-1185">Reference proteome</keyword>